<sequence>MFQWYRGAYICAIHPMTGPTLWKDEWATRGWTLQEYFAARRTKIVFAHKPDHTGFKFDAFRMEDQNLWLRTPPDSFEDGMITNMTLIKPARSSSK</sequence>
<evidence type="ECO:0000313" key="2">
    <source>
        <dbReference type="Proteomes" id="UP000027073"/>
    </source>
</evidence>
<evidence type="ECO:0000313" key="1">
    <source>
        <dbReference type="EMBL" id="KDQ27972.1"/>
    </source>
</evidence>
<dbReference type="AlphaFoldDB" id="A0A067NV11"/>
<dbReference type="VEuPathDB" id="FungiDB:PLEOSDRAFT_158156"/>
<dbReference type="HOGENOM" id="CLU_2373661_0_0_1"/>
<accession>A0A067NV11</accession>
<organism evidence="1 2">
    <name type="scientific">Pleurotus ostreatus (strain PC15)</name>
    <name type="common">Oyster mushroom</name>
    <dbReference type="NCBI Taxonomy" id="1137138"/>
    <lineage>
        <taxon>Eukaryota</taxon>
        <taxon>Fungi</taxon>
        <taxon>Dikarya</taxon>
        <taxon>Basidiomycota</taxon>
        <taxon>Agaricomycotina</taxon>
        <taxon>Agaricomycetes</taxon>
        <taxon>Agaricomycetidae</taxon>
        <taxon>Agaricales</taxon>
        <taxon>Pleurotineae</taxon>
        <taxon>Pleurotaceae</taxon>
        <taxon>Pleurotus</taxon>
    </lineage>
</organism>
<dbReference type="InParanoid" id="A0A067NV11"/>
<evidence type="ECO:0008006" key="3">
    <source>
        <dbReference type="Google" id="ProtNLM"/>
    </source>
</evidence>
<dbReference type="EMBL" id="KL198008">
    <property type="protein sequence ID" value="KDQ27972.1"/>
    <property type="molecule type" value="Genomic_DNA"/>
</dbReference>
<proteinExistence type="predicted"/>
<gene>
    <name evidence="1" type="ORF">PLEOSDRAFT_158156</name>
</gene>
<protein>
    <recommendedName>
        <fullName evidence="3">Heterokaryon incompatibility domain-containing protein</fullName>
    </recommendedName>
</protein>
<reference evidence="2" key="1">
    <citation type="journal article" date="2014" name="Proc. Natl. Acad. Sci. U.S.A.">
        <title>Extensive sampling of basidiomycete genomes demonstrates inadequacy of the white-rot/brown-rot paradigm for wood decay fungi.</title>
        <authorList>
            <person name="Riley R."/>
            <person name="Salamov A.A."/>
            <person name="Brown D.W."/>
            <person name="Nagy L.G."/>
            <person name="Floudas D."/>
            <person name="Held B.W."/>
            <person name="Levasseur A."/>
            <person name="Lombard V."/>
            <person name="Morin E."/>
            <person name="Otillar R."/>
            <person name="Lindquist E.A."/>
            <person name="Sun H."/>
            <person name="LaButti K.M."/>
            <person name="Schmutz J."/>
            <person name="Jabbour D."/>
            <person name="Luo H."/>
            <person name="Baker S.E."/>
            <person name="Pisabarro A.G."/>
            <person name="Walton J.D."/>
            <person name="Blanchette R.A."/>
            <person name="Henrissat B."/>
            <person name="Martin F."/>
            <person name="Cullen D."/>
            <person name="Hibbett D.S."/>
            <person name="Grigoriev I.V."/>
        </authorList>
    </citation>
    <scope>NUCLEOTIDE SEQUENCE [LARGE SCALE GENOMIC DNA]</scope>
    <source>
        <strain evidence="2">PC15</strain>
    </source>
</reference>
<dbReference type="Proteomes" id="UP000027073">
    <property type="component" value="Unassembled WGS sequence"/>
</dbReference>
<name>A0A067NV11_PLEO1</name>